<protein>
    <submittedName>
        <fullName evidence="2">Uncharacterized protein</fullName>
    </submittedName>
</protein>
<sequence length="709" mass="84409">MIESELCFTGNWFIDCGTMGFINLMEEIYGWDLDNLNQQINENSEKCFYVYFPFAYLFYHSKVRKSIKRENGLKEKINDHKKKIDKINNKDNVSEKDKSNLSIFNNNINNYTTEIDKIKEELSNEKKKLLCDLINLSDKILENKNNFFLNIRNELDVLIEDFELIKPQDHSNFSIVNPKKGLFYSFLYLFLILKKDYELLNLVKSFATIIDFNFLNIIKICQEYNLSVDYFISYCENHIKDRRIMDRVSDEFQFNENTITNLKDKKLITKKNVNNFRKKLENHRTQGISDLKKLKEVEKDVELKIFIKFLSFCDDLKIDPHKIIAFFENNQFLKPKKLLAKLKNEFSLKDHEIDNFEKNFYKKMKNIKYENDGHEMFPDSTINPFQFSNKKYSNIAYTLPLMTETIEIGLNLEVPYYLLALSFYRSFQYVAGKNILFYINNLDTCYSLNKKIDVKKNQLENKNSIFKITWSLIIDELVESKSNFALENMYVIEYEDINYKTQKLINVMFMDIDKFRANILIDDVIRKSLNNKIQTTNSKTPNIWLIEELIKNKPLYPHILNHIILKISKPKTIKSHNHSLLYALSTDVEITNSINHDSTHNYLFNSFFELELGDSVRKIKENYKKMYSSSKSASKFFPDDQKEKISKELIYSLKQNNAFTFMNIFLKNCVHNNKDNNIFKYLNDYIFNYILKNERTWHNYALAIIIGII</sequence>
<organism evidence="2 3">
    <name type="scientific">Methanobrevibacter curvatus</name>
    <dbReference type="NCBI Taxonomy" id="49547"/>
    <lineage>
        <taxon>Archaea</taxon>
        <taxon>Methanobacteriati</taxon>
        <taxon>Methanobacteriota</taxon>
        <taxon>Methanomada group</taxon>
        <taxon>Methanobacteria</taxon>
        <taxon>Methanobacteriales</taxon>
        <taxon>Methanobacteriaceae</taxon>
        <taxon>Methanobrevibacter</taxon>
    </lineage>
</organism>
<dbReference type="STRING" id="49547.MBCUR_11960"/>
<evidence type="ECO:0000313" key="2">
    <source>
        <dbReference type="EMBL" id="KZX12044.1"/>
    </source>
</evidence>
<name>A0A166AHN5_9EURY</name>
<dbReference type="Proteomes" id="UP000077245">
    <property type="component" value="Unassembled WGS sequence"/>
</dbReference>
<evidence type="ECO:0000256" key="1">
    <source>
        <dbReference type="SAM" id="Coils"/>
    </source>
</evidence>
<comment type="caution">
    <text evidence="2">The sequence shown here is derived from an EMBL/GenBank/DDBJ whole genome shotgun (WGS) entry which is preliminary data.</text>
</comment>
<dbReference type="EMBL" id="LWMV01000175">
    <property type="protein sequence ID" value="KZX12044.1"/>
    <property type="molecule type" value="Genomic_DNA"/>
</dbReference>
<dbReference type="PATRIC" id="fig|49547.3.peg.1284"/>
<dbReference type="OrthoDB" id="101298at2157"/>
<dbReference type="RefSeq" id="WP_067091528.1">
    <property type="nucleotide sequence ID" value="NZ_LWMV01000175.1"/>
</dbReference>
<evidence type="ECO:0000313" key="3">
    <source>
        <dbReference type="Proteomes" id="UP000077245"/>
    </source>
</evidence>
<keyword evidence="3" id="KW-1185">Reference proteome</keyword>
<gene>
    <name evidence="2" type="ORF">MBCUR_11960</name>
</gene>
<feature type="coiled-coil region" evidence="1">
    <location>
        <begin position="70"/>
        <end position="139"/>
    </location>
</feature>
<accession>A0A166AHN5</accession>
<keyword evidence="1" id="KW-0175">Coiled coil</keyword>
<dbReference type="AlphaFoldDB" id="A0A166AHN5"/>
<proteinExistence type="predicted"/>
<reference evidence="2 3" key="1">
    <citation type="submission" date="2016-04" db="EMBL/GenBank/DDBJ databases">
        <title>Genome sequence of Methanobrevibacter curvatus DSM 11111.</title>
        <authorList>
            <person name="Poehlein A."/>
            <person name="Seedorf H."/>
            <person name="Daniel R."/>
        </authorList>
    </citation>
    <scope>NUCLEOTIDE SEQUENCE [LARGE SCALE GENOMIC DNA]</scope>
    <source>
        <strain evidence="2 3">DSM 11111</strain>
    </source>
</reference>